<accession>A0A0M3T286</accession>
<keyword evidence="2" id="KW-1185">Reference proteome</keyword>
<evidence type="ECO:0008006" key="3">
    <source>
        <dbReference type="Google" id="ProtNLM"/>
    </source>
</evidence>
<reference evidence="1 2" key="1">
    <citation type="journal article" date="2015" name="Genome Announc.">
        <title>Genome Sequence of 'Candidatus Thioglobus singularis' Strain PS1, a Mixotroph from the SUP05 Clade of Marine Gammaproteobacteria.</title>
        <authorList>
            <person name="Marshall K.T."/>
            <person name="Morris R.M."/>
        </authorList>
    </citation>
    <scope>NUCLEOTIDE SEQUENCE [LARGE SCALE GENOMIC DNA]</scope>
    <source>
        <strain evidence="1 2">PS1</strain>
    </source>
</reference>
<sequence>MIIKLILVLLLGWTGFSLIKRFKVSNSNRSSQKGAGQKMVACVICDTHVPESDVVIKNGKNYCSKEHAE</sequence>
<proteinExistence type="predicted"/>
<evidence type="ECO:0000313" key="2">
    <source>
        <dbReference type="Proteomes" id="UP000068905"/>
    </source>
</evidence>
<dbReference type="RefSeq" id="WP_020027296.1">
    <property type="nucleotide sequence ID" value="NZ_CP006911.1"/>
</dbReference>
<dbReference type="STRING" id="1125411.W908_07270"/>
<protein>
    <recommendedName>
        <fullName evidence="3">Prokaryotic metallothionein</fullName>
    </recommendedName>
</protein>
<gene>
    <name evidence="1" type="ORF">W908_07270</name>
</gene>
<dbReference type="NCBIfam" id="NF041023">
    <property type="entry name" value="PP0621_fam"/>
    <property type="match status" value="1"/>
</dbReference>
<evidence type="ECO:0000313" key="1">
    <source>
        <dbReference type="EMBL" id="ALE02335.1"/>
    </source>
</evidence>
<dbReference type="OrthoDB" id="9814432at2"/>
<dbReference type="EMBL" id="CP006911">
    <property type="protein sequence ID" value="ALE02335.1"/>
    <property type="molecule type" value="Genomic_DNA"/>
</dbReference>
<name>A0A0M3T286_9GAMM</name>
<dbReference type="InterPro" id="IPR049708">
    <property type="entry name" value="PP0621-like"/>
</dbReference>
<dbReference type="AlphaFoldDB" id="A0A0M3T286"/>
<dbReference type="Proteomes" id="UP000068905">
    <property type="component" value="Chromosome"/>
</dbReference>
<dbReference type="KEGG" id="tsn:W908_07270"/>
<organism evidence="1 2">
    <name type="scientific">Candidatus Pseudothioglobus singularis PS1</name>
    <dbReference type="NCBI Taxonomy" id="1125411"/>
    <lineage>
        <taxon>Bacteria</taxon>
        <taxon>Pseudomonadati</taxon>
        <taxon>Pseudomonadota</taxon>
        <taxon>Gammaproteobacteria</taxon>
        <taxon>Candidatus Pseudothioglobaceae</taxon>
        <taxon>Candidatus Pseudothioglobus</taxon>
    </lineage>
</organism>